<name>A0A9P7E2G2_9AGAM</name>
<keyword evidence="2" id="KW-1185">Reference proteome</keyword>
<protein>
    <submittedName>
        <fullName evidence="1">Uncharacterized protein</fullName>
    </submittedName>
</protein>
<feature type="non-terminal residue" evidence="1">
    <location>
        <position position="1"/>
    </location>
</feature>
<sequence>TTGHVHPCSGYVFSLGKNLFDRLQEDQYDYQWKVNTYYPFLDEGEWELARFLVKNLNQTQINKILKLKWVGDSK</sequence>
<comment type="caution">
    <text evidence="1">The sequence shown here is derived from an EMBL/GenBank/DDBJ whole genome shotgun (WGS) entry which is preliminary data.</text>
</comment>
<dbReference type="AlphaFoldDB" id="A0A9P7E2G2"/>
<gene>
    <name evidence="1" type="ORF">BJ212DRAFT_1279318</name>
</gene>
<organism evidence="1 2">
    <name type="scientific">Suillus subaureus</name>
    <dbReference type="NCBI Taxonomy" id="48587"/>
    <lineage>
        <taxon>Eukaryota</taxon>
        <taxon>Fungi</taxon>
        <taxon>Dikarya</taxon>
        <taxon>Basidiomycota</taxon>
        <taxon>Agaricomycotina</taxon>
        <taxon>Agaricomycetes</taxon>
        <taxon>Agaricomycetidae</taxon>
        <taxon>Boletales</taxon>
        <taxon>Suillineae</taxon>
        <taxon>Suillaceae</taxon>
        <taxon>Suillus</taxon>
    </lineage>
</organism>
<evidence type="ECO:0000313" key="2">
    <source>
        <dbReference type="Proteomes" id="UP000807769"/>
    </source>
</evidence>
<reference evidence="1" key="1">
    <citation type="journal article" date="2020" name="New Phytol.">
        <title>Comparative genomics reveals dynamic genome evolution in host specialist ectomycorrhizal fungi.</title>
        <authorList>
            <person name="Lofgren L.A."/>
            <person name="Nguyen N.H."/>
            <person name="Vilgalys R."/>
            <person name="Ruytinx J."/>
            <person name="Liao H.L."/>
            <person name="Branco S."/>
            <person name="Kuo A."/>
            <person name="LaButti K."/>
            <person name="Lipzen A."/>
            <person name="Andreopoulos W."/>
            <person name="Pangilinan J."/>
            <person name="Riley R."/>
            <person name="Hundley H."/>
            <person name="Na H."/>
            <person name="Barry K."/>
            <person name="Grigoriev I.V."/>
            <person name="Stajich J.E."/>
            <person name="Kennedy P.G."/>
        </authorList>
    </citation>
    <scope>NUCLEOTIDE SEQUENCE</scope>
    <source>
        <strain evidence="1">MN1</strain>
    </source>
</reference>
<dbReference type="OrthoDB" id="2683853at2759"/>
<evidence type="ECO:0000313" key="1">
    <source>
        <dbReference type="EMBL" id="KAG1809590.1"/>
    </source>
</evidence>
<dbReference type="Proteomes" id="UP000807769">
    <property type="component" value="Unassembled WGS sequence"/>
</dbReference>
<dbReference type="GeneID" id="64625502"/>
<dbReference type="EMBL" id="JABBWG010000033">
    <property type="protein sequence ID" value="KAG1809590.1"/>
    <property type="molecule type" value="Genomic_DNA"/>
</dbReference>
<accession>A0A9P7E2G2</accession>
<proteinExistence type="predicted"/>
<dbReference type="RefSeq" id="XP_041189304.1">
    <property type="nucleotide sequence ID" value="XM_041331485.1"/>
</dbReference>